<dbReference type="AlphaFoldDB" id="A0A3P7PDU2"/>
<dbReference type="RefSeq" id="WP_172596216.1">
    <property type="nucleotide sequence ID" value="NZ_LR130778.1"/>
</dbReference>
<evidence type="ECO:0000313" key="2">
    <source>
        <dbReference type="Proteomes" id="UP000279029"/>
    </source>
</evidence>
<name>A0A3P7PDU2_9FIRM</name>
<sequence length="46" mass="5109">MISILSQGQCICSGLALDFPVNVQVDELDDELKPDSMDVDLNILWD</sequence>
<dbReference type="Proteomes" id="UP000279029">
    <property type="component" value="Chromosome"/>
</dbReference>
<proteinExistence type="predicted"/>
<dbReference type="EMBL" id="LR130778">
    <property type="protein sequence ID" value="VDN48243.1"/>
    <property type="molecule type" value="Genomic_DNA"/>
</dbReference>
<organism evidence="1 2">
    <name type="scientific">Petrocella atlantisensis</name>
    <dbReference type="NCBI Taxonomy" id="2173034"/>
    <lineage>
        <taxon>Bacteria</taxon>
        <taxon>Bacillati</taxon>
        <taxon>Bacillota</taxon>
        <taxon>Clostridia</taxon>
        <taxon>Lachnospirales</taxon>
        <taxon>Vallitaleaceae</taxon>
        <taxon>Petrocella</taxon>
    </lineage>
</organism>
<evidence type="ECO:0000313" key="1">
    <source>
        <dbReference type="EMBL" id="VDN48243.1"/>
    </source>
</evidence>
<dbReference type="KEGG" id="cbar:PATL70BA_2350"/>
<reference evidence="1 2" key="1">
    <citation type="submission" date="2018-09" db="EMBL/GenBank/DDBJ databases">
        <authorList>
            <person name="Postec A."/>
        </authorList>
    </citation>
    <scope>NUCLEOTIDE SEQUENCE [LARGE SCALE GENOMIC DNA]</scope>
    <source>
        <strain evidence="1">70B-A</strain>
    </source>
</reference>
<gene>
    <name evidence="1" type="ORF">PATL70BA_2350</name>
</gene>
<keyword evidence="2" id="KW-1185">Reference proteome</keyword>
<accession>A0A3P7PDU2</accession>
<protein>
    <submittedName>
        <fullName evidence="1">Uncharacterized protein</fullName>
    </submittedName>
</protein>